<feature type="compositionally biased region" description="Polar residues" evidence="1">
    <location>
        <begin position="14"/>
        <end position="26"/>
    </location>
</feature>
<dbReference type="Proteomes" id="UP001460270">
    <property type="component" value="Unassembled WGS sequence"/>
</dbReference>
<evidence type="ECO:0000313" key="3">
    <source>
        <dbReference type="EMBL" id="KAK7896791.1"/>
    </source>
</evidence>
<dbReference type="Gene3D" id="1.20.1280.50">
    <property type="match status" value="1"/>
</dbReference>
<dbReference type="InterPro" id="IPR001810">
    <property type="entry name" value="F-box_dom"/>
</dbReference>
<dbReference type="Pfam" id="PF12937">
    <property type="entry name" value="F-box-like"/>
    <property type="match status" value="1"/>
</dbReference>
<dbReference type="GO" id="GO:0019005">
    <property type="term" value="C:SCF ubiquitin ligase complex"/>
    <property type="evidence" value="ECO:0007669"/>
    <property type="project" value="TreeGrafter"/>
</dbReference>
<evidence type="ECO:0000259" key="2">
    <source>
        <dbReference type="PROSITE" id="PS50181"/>
    </source>
</evidence>
<protein>
    <recommendedName>
        <fullName evidence="2">F-box domain-containing protein</fullName>
    </recommendedName>
</protein>
<dbReference type="PANTHER" id="PTHR46731:SF1">
    <property type="entry name" value="F-BOX ONLY PROTEIN 15"/>
    <property type="match status" value="1"/>
</dbReference>
<evidence type="ECO:0000313" key="4">
    <source>
        <dbReference type="Proteomes" id="UP001460270"/>
    </source>
</evidence>
<feature type="compositionally biased region" description="Basic residues" evidence="1">
    <location>
        <begin position="39"/>
        <end position="52"/>
    </location>
</feature>
<proteinExistence type="predicted"/>
<comment type="caution">
    <text evidence="3">The sequence shown here is derived from an EMBL/GenBank/DDBJ whole genome shotgun (WGS) entry which is preliminary data.</text>
</comment>
<reference evidence="4" key="1">
    <citation type="submission" date="2024-04" db="EMBL/GenBank/DDBJ databases">
        <title>Salinicola lusitanus LLJ914,a marine bacterium isolated from the Okinawa Trough.</title>
        <authorList>
            <person name="Li J."/>
        </authorList>
    </citation>
    <scope>NUCLEOTIDE SEQUENCE [LARGE SCALE GENOMIC DNA]</scope>
</reference>
<keyword evidence="4" id="KW-1185">Reference proteome</keyword>
<dbReference type="PROSITE" id="PS50181">
    <property type="entry name" value="FBOX"/>
    <property type="match status" value="1"/>
</dbReference>
<sequence>MAAGRGEFYRNLASGLQKTEWPQPQSGGRGKPGAEGKVKHTGSRAPQRRTVTKSHDSKKLPKSISKHSQTKRNVLERLPSEILMKIMSYLDATSLYFLSHVNRLFCRLANDDLLWHRIYMTEFGVIRPWWMDLPRHRLTLGRSSTGLWKQKYFRALAGQEFSSWRHKLREINPYTGVPRQTERVLKNLNVSWHLRVEDCSGQEVTLEPNKINFFETSVIIRWSSESLPPINQISVLELHGLRKEMYPNRMSSCRPQWHSLMLKLEKMDQYRKIGKDRLIKLLFLSPGFIIGIWRGQSVIAFIMVCLHFHKLVERSLFGSPVSPYCEPTPQWAQDRSDPYSGLHGYSLHFVLHNTGAEMMSEYFPNVSCCSVANGSMALCVIYKSNLSRHRSLSGNIRFPWKTEKLEGCIENCCFMTLTLLDEFQKPFWCISAPITVTRSKKPLTFDYNGEHFFMDFQHDEGQVKMTLVWLHEEKQFFLIDLSVLVAIHKVNRYFCTNY</sequence>
<feature type="domain" description="F-box" evidence="2">
    <location>
        <begin position="72"/>
        <end position="118"/>
    </location>
</feature>
<organism evidence="3 4">
    <name type="scientific">Mugilogobius chulae</name>
    <name type="common">yellowstripe goby</name>
    <dbReference type="NCBI Taxonomy" id="88201"/>
    <lineage>
        <taxon>Eukaryota</taxon>
        <taxon>Metazoa</taxon>
        <taxon>Chordata</taxon>
        <taxon>Craniata</taxon>
        <taxon>Vertebrata</taxon>
        <taxon>Euteleostomi</taxon>
        <taxon>Actinopterygii</taxon>
        <taxon>Neopterygii</taxon>
        <taxon>Teleostei</taxon>
        <taxon>Neoteleostei</taxon>
        <taxon>Acanthomorphata</taxon>
        <taxon>Gobiaria</taxon>
        <taxon>Gobiiformes</taxon>
        <taxon>Gobioidei</taxon>
        <taxon>Gobiidae</taxon>
        <taxon>Gobionellinae</taxon>
        <taxon>Mugilogobius</taxon>
    </lineage>
</organism>
<dbReference type="PANTHER" id="PTHR46731">
    <property type="entry name" value="F-BOX ONLY PROTEIN 15"/>
    <property type="match status" value="1"/>
</dbReference>
<name>A0AAW0NI97_9GOBI</name>
<evidence type="ECO:0000256" key="1">
    <source>
        <dbReference type="SAM" id="MobiDB-lite"/>
    </source>
</evidence>
<accession>A0AAW0NI97</accession>
<feature type="compositionally biased region" description="Basic residues" evidence="1">
    <location>
        <begin position="60"/>
        <end position="70"/>
    </location>
</feature>
<dbReference type="SMART" id="SM00256">
    <property type="entry name" value="FBOX"/>
    <property type="match status" value="1"/>
</dbReference>
<dbReference type="SUPFAM" id="SSF81383">
    <property type="entry name" value="F-box domain"/>
    <property type="match status" value="1"/>
</dbReference>
<gene>
    <name evidence="3" type="ORF">WMY93_022116</name>
</gene>
<feature type="region of interest" description="Disordered" evidence="1">
    <location>
        <begin position="14"/>
        <end position="71"/>
    </location>
</feature>
<dbReference type="EMBL" id="JBBPFD010000015">
    <property type="protein sequence ID" value="KAK7896791.1"/>
    <property type="molecule type" value="Genomic_DNA"/>
</dbReference>
<dbReference type="InterPro" id="IPR036047">
    <property type="entry name" value="F-box-like_dom_sf"/>
</dbReference>
<dbReference type="CDD" id="cd22093">
    <property type="entry name" value="F-box_FBXO15"/>
    <property type="match status" value="1"/>
</dbReference>
<dbReference type="AlphaFoldDB" id="A0AAW0NI97"/>